<dbReference type="OrthoDB" id="4187847at2759"/>
<evidence type="ECO:0000256" key="10">
    <source>
        <dbReference type="PIRNR" id="PIRNR016302"/>
    </source>
</evidence>
<dbReference type="EMBL" id="JZBS01002429">
    <property type="protein sequence ID" value="KKK18735.1"/>
    <property type="molecule type" value="Genomic_DNA"/>
</dbReference>
<dbReference type="STRING" id="308745.A0A0F8WLZ7"/>
<evidence type="ECO:0000256" key="1">
    <source>
        <dbReference type="ARBA" id="ARBA00001452"/>
    </source>
</evidence>
<evidence type="ECO:0000313" key="14">
    <source>
        <dbReference type="EMBL" id="KKK18735.1"/>
    </source>
</evidence>
<keyword evidence="6 10" id="KW-0378">Hydrolase</keyword>
<evidence type="ECO:0000313" key="15">
    <source>
        <dbReference type="Proteomes" id="UP000034291"/>
    </source>
</evidence>
<dbReference type="EC" id="3.2.1.101" evidence="4 10"/>
<name>A0A0F8WLZ7_9EURO</name>
<dbReference type="AlphaFoldDB" id="A0A0F8WLZ7"/>
<dbReference type="GO" id="GO:0012505">
    <property type="term" value="C:endomembrane system"/>
    <property type="evidence" value="ECO:0007669"/>
    <property type="project" value="UniProtKB-SubCell"/>
</dbReference>
<protein>
    <recommendedName>
        <fullName evidence="4 10">Mannan endo-1,6-alpha-mannosidase</fullName>
        <ecNumber evidence="4 10">3.2.1.101</ecNumber>
    </recommendedName>
</protein>
<keyword evidence="12" id="KW-0812">Transmembrane</keyword>
<evidence type="ECO:0000256" key="11">
    <source>
        <dbReference type="SAM" id="MobiDB-lite"/>
    </source>
</evidence>
<evidence type="ECO:0000256" key="6">
    <source>
        <dbReference type="ARBA" id="ARBA00022801"/>
    </source>
</evidence>
<keyword evidence="7 12" id="KW-0472">Membrane</keyword>
<organism evidence="14 15">
    <name type="scientific">Aspergillus rambellii</name>
    <dbReference type="NCBI Taxonomy" id="308745"/>
    <lineage>
        <taxon>Eukaryota</taxon>
        <taxon>Fungi</taxon>
        <taxon>Dikarya</taxon>
        <taxon>Ascomycota</taxon>
        <taxon>Pezizomycotina</taxon>
        <taxon>Eurotiomycetes</taxon>
        <taxon>Eurotiomycetidae</taxon>
        <taxon>Eurotiales</taxon>
        <taxon>Aspergillaceae</taxon>
        <taxon>Aspergillus</taxon>
        <taxon>Aspergillus subgen. Nidulantes</taxon>
    </lineage>
</organism>
<accession>A0A0F8WLZ7</accession>
<dbReference type="FunFam" id="1.50.10.20:FF:000006">
    <property type="entry name" value="Mannan endo-1,6-alpha-mannosidase"/>
    <property type="match status" value="1"/>
</dbReference>
<reference evidence="14 15" key="1">
    <citation type="submission" date="2015-02" db="EMBL/GenBank/DDBJ databases">
        <title>Draft Genome Sequences of Two Closely-Related Aflatoxigenic Aspergillus Species Obtained from the Cote d'Ivoire.</title>
        <authorList>
            <person name="Moore G.G."/>
            <person name="Beltz S.B."/>
            <person name="Mack B.M."/>
        </authorList>
    </citation>
    <scope>NUCLEOTIDE SEQUENCE [LARGE SCALE GENOMIC DNA]</scope>
    <source>
        <strain evidence="14 15">SRRC1468</strain>
    </source>
</reference>
<evidence type="ECO:0000256" key="9">
    <source>
        <dbReference type="ARBA" id="ARBA00023295"/>
    </source>
</evidence>
<dbReference type="PANTHER" id="PTHR12145:SF37">
    <property type="entry name" value="MANNAN ENDO-1,6-ALPHA-MANNOSIDASE"/>
    <property type="match status" value="1"/>
</dbReference>
<dbReference type="InterPro" id="IPR008928">
    <property type="entry name" value="6-hairpin_glycosidase_sf"/>
</dbReference>
<dbReference type="PANTHER" id="PTHR12145">
    <property type="entry name" value="MANNAN ENDO-1,6-ALPHA-MANNOSIDASE DCW1"/>
    <property type="match status" value="1"/>
</dbReference>
<dbReference type="GO" id="GO:0016052">
    <property type="term" value="P:carbohydrate catabolic process"/>
    <property type="evidence" value="ECO:0007669"/>
    <property type="project" value="InterPro"/>
</dbReference>
<dbReference type="PIRSF" id="PIRSF016302">
    <property type="entry name" value="Man_a_manosd"/>
    <property type="match status" value="1"/>
</dbReference>
<keyword evidence="12" id="KW-1133">Transmembrane helix</keyword>
<evidence type="ECO:0000256" key="8">
    <source>
        <dbReference type="ARBA" id="ARBA00023180"/>
    </source>
</evidence>
<comment type="subcellular location">
    <subcellularLocation>
        <location evidence="2">Endomembrane system</location>
    </subcellularLocation>
</comment>
<sequence>MILPRWSWASWLTAALAGSGTVAALELDIGDQGTSSSSGSIKNAARTVAYNMMSYYHGNESGQIPGKLPGTWWEGGAMFMTLIQYWYWTGDTSYNDVTAQGMLWQKGHDDYFPSNDSNYLGNDDQVFWGLAAMTAAELKFPEQDDQPSWLSLAQGVFNTQVPRWDTTTCKGGLRWQIWPYLAGYTTKNAISNGGLFQLAARLGRYTQNETYIQWAEKIWDWSATTPLLKLTEWTIADTTSIEAQCQDHGDIQWTYNYGTYLSGAAYMYNLTNGHEKWKSAIDGYLRTTFSKFFPAEYGGQVMSEISCEPTMNCDRNQDCFKGFLSSWLTFIATIVPYTSSEIMPKIQQSALAAARQCVGGDSGSQCGRRWHQNTWDGSTSLESDMSALSVISSTMIAFHQGAEPLTSHSGGTSKSNPTAGTGTHKGTPNQPKPITTGDRAGASILTILFLGTWISGVAWMIYGG</sequence>
<dbReference type="Pfam" id="PF03663">
    <property type="entry name" value="Glyco_hydro_76"/>
    <property type="match status" value="1"/>
</dbReference>
<evidence type="ECO:0000256" key="13">
    <source>
        <dbReference type="SAM" id="SignalP"/>
    </source>
</evidence>
<proteinExistence type="inferred from homology"/>
<feature type="transmembrane region" description="Helical" evidence="12">
    <location>
        <begin position="440"/>
        <end position="462"/>
    </location>
</feature>
<evidence type="ECO:0000256" key="4">
    <source>
        <dbReference type="ARBA" id="ARBA00012350"/>
    </source>
</evidence>
<feature type="region of interest" description="Disordered" evidence="11">
    <location>
        <begin position="404"/>
        <end position="437"/>
    </location>
</feature>
<dbReference type="InterPro" id="IPR005198">
    <property type="entry name" value="Glyco_hydro_76"/>
</dbReference>
<keyword evidence="9 10" id="KW-0326">Glycosidase</keyword>
<evidence type="ECO:0000256" key="3">
    <source>
        <dbReference type="ARBA" id="ARBA00009699"/>
    </source>
</evidence>
<dbReference type="InterPro" id="IPR014480">
    <property type="entry name" value="Mannan-1_6-alpha_mannosidase"/>
</dbReference>
<comment type="catalytic activity">
    <reaction evidence="1 10">
        <text>Random hydrolysis of (1-&gt;6)-alpha-D-mannosidic linkages in unbranched (1-&gt;6)-mannans.</text>
        <dbReference type="EC" id="3.2.1.101"/>
    </reaction>
</comment>
<evidence type="ECO:0000256" key="2">
    <source>
        <dbReference type="ARBA" id="ARBA00004308"/>
    </source>
</evidence>
<comment type="caution">
    <text evidence="14">The sequence shown here is derived from an EMBL/GenBank/DDBJ whole genome shotgun (WGS) entry which is preliminary data.</text>
</comment>
<dbReference type="Gene3D" id="1.50.10.20">
    <property type="match status" value="1"/>
</dbReference>
<dbReference type="GO" id="GO:0008496">
    <property type="term" value="F:mannan endo-1,6-alpha-mannosidase activity"/>
    <property type="evidence" value="ECO:0007669"/>
    <property type="project" value="UniProtKB-UniRule"/>
</dbReference>
<keyword evidence="8" id="KW-0325">Glycoprotein</keyword>
<evidence type="ECO:0000256" key="7">
    <source>
        <dbReference type="ARBA" id="ARBA00023136"/>
    </source>
</evidence>
<dbReference type="GO" id="GO:0009272">
    <property type="term" value="P:fungal-type cell wall biogenesis"/>
    <property type="evidence" value="ECO:0007669"/>
    <property type="project" value="TreeGrafter"/>
</dbReference>
<evidence type="ECO:0000256" key="12">
    <source>
        <dbReference type="SAM" id="Phobius"/>
    </source>
</evidence>
<feature type="compositionally biased region" description="Polar residues" evidence="11">
    <location>
        <begin position="406"/>
        <end position="433"/>
    </location>
</feature>
<keyword evidence="15" id="KW-1185">Reference proteome</keyword>
<evidence type="ECO:0000256" key="5">
    <source>
        <dbReference type="ARBA" id="ARBA00022729"/>
    </source>
</evidence>
<dbReference type="Proteomes" id="UP000034291">
    <property type="component" value="Unassembled WGS sequence"/>
</dbReference>
<dbReference type="SUPFAM" id="SSF48208">
    <property type="entry name" value="Six-hairpin glycosidases"/>
    <property type="match status" value="1"/>
</dbReference>
<keyword evidence="5 13" id="KW-0732">Signal</keyword>
<comment type="similarity">
    <text evidence="3 10">Belongs to the glycosyl hydrolase 76 family.</text>
</comment>
<feature type="signal peptide" evidence="13">
    <location>
        <begin position="1"/>
        <end position="24"/>
    </location>
</feature>
<gene>
    <name evidence="14" type="ORF">ARAM_006803</name>
</gene>
<feature type="chain" id="PRO_5002529255" description="Mannan endo-1,6-alpha-mannosidase" evidence="13">
    <location>
        <begin position="25"/>
        <end position="464"/>
    </location>
</feature>